<protein>
    <submittedName>
        <fullName evidence="1">Restriction endonuclease</fullName>
    </submittedName>
</protein>
<dbReference type="RefSeq" id="WP_097784884.1">
    <property type="nucleotide sequence ID" value="NZ_NMTW01000011.1"/>
</dbReference>
<sequence length="208" mass="23588">MPRSDIPVITPYNPLDKRNLAESVASAMLHTPVQKLPPEPFIGAGVYAIYYKGDFEPYRKLVELNQDGWNVPIYVGKAVPAGARKGGFGVNVDHGQALANRLSEHFTSVSKASNLDEDDFVCRFLVVDDIWIPLAESMMIERFKPLWNRCIDGFGNHDPGSGRYQQQRSPWDCIHPGREWAEKLKPNAISREDWLLRVENYLSTYQAP</sequence>
<keyword evidence="1" id="KW-0378">Hydrolase</keyword>
<dbReference type="Pfam" id="PF09517">
    <property type="entry name" value="RE_Eco29kI"/>
    <property type="match status" value="1"/>
</dbReference>
<organism evidence="1 2">
    <name type="scientific">Faecalibacterium prausnitzii</name>
    <dbReference type="NCBI Taxonomy" id="853"/>
    <lineage>
        <taxon>Bacteria</taxon>
        <taxon>Bacillati</taxon>
        <taxon>Bacillota</taxon>
        <taxon>Clostridia</taxon>
        <taxon>Eubacteriales</taxon>
        <taxon>Oscillospiraceae</taxon>
        <taxon>Faecalibacterium</taxon>
    </lineage>
</organism>
<name>A0A2A7ACH8_9FIRM</name>
<comment type="caution">
    <text evidence="1">The sequence shown here is derived from an EMBL/GenBank/DDBJ whole genome shotgun (WGS) entry which is preliminary data.</text>
</comment>
<dbReference type="EMBL" id="NMTW01000011">
    <property type="protein sequence ID" value="PDX76733.1"/>
    <property type="molecule type" value="Genomic_DNA"/>
</dbReference>
<reference evidence="1 2" key="1">
    <citation type="journal article" date="2017" name="Front. Microbiol.">
        <title>New Insights into the Diversity of the Genus Faecalibacterium.</title>
        <authorList>
            <person name="Benevides L."/>
            <person name="Burman S."/>
            <person name="Martin R."/>
            <person name="Robert V."/>
            <person name="Thomas M."/>
            <person name="Miquel S."/>
            <person name="Chain F."/>
            <person name="Sokol H."/>
            <person name="Bermudez-Humaran L.G."/>
            <person name="Morrison M."/>
            <person name="Langella P."/>
            <person name="Azevedo V.A."/>
            <person name="Chatel J.M."/>
            <person name="Soares S."/>
        </authorList>
    </citation>
    <scope>NUCLEOTIDE SEQUENCE [LARGE SCALE GENOMIC DNA]</scope>
    <source>
        <strain evidence="1 2">CNCM I 4573</strain>
    </source>
</reference>
<evidence type="ECO:0000313" key="2">
    <source>
        <dbReference type="Proteomes" id="UP000220157"/>
    </source>
</evidence>
<dbReference type="AlphaFoldDB" id="A0A2A7ACH8"/>
<dbReference type="GO" id="GO:0004519">
    <property type="term" value="F:endonuclease activity"/>
    <property type="evidence" value="ECO:0007669"/>
    <property type="project" value="UniProtKB-KW"/>
</dbReference>
<dbReference type="Proteomes" id="UP000220157">
    <property type="component" value="Unassembled WGS sequence"/>
</dbReference>
<keyword evidence="1" id="KW-0255">Endonuclease</keyword>
<keyword evidence="1" id="KW-0540">Nuclease</keyword>
<proteinExistence type="predicted"/>
<dbReference type="InterPro" id="IPR018575">
    <property type="entry name" value="Restrct_endonuc_II_Eco29kI"/>
</dbReference>
<accession>A0A2A7ACH8</accession>
<gene>
    <name evidence="1" type="ORF">CGS56_02100</name>
</gene>
<evidence type="ECO:0000313" key="1">
    <source>
        <dbReference type="EMBL" id="PDX76733.1"/>
    </source>
</evidence>